<dbReference type="InterPro" id="IPR000195">
    <property type="entry name" value="Rab-GAP-TBC_dom"/>
</dbReference>
<name>A0A1X2IQA8_9FUNG</name>
<protein>
    <submittedName>
        <fullName evidence="4">Rab-GTPase-TBC domain-domain-containing protein</fullName>
    </submittedName>
</protein>
<feature type="compositionally biased region" description="Low complexity" evidence="2">
    <location>
        <begin position="272"/>
        <end position="282"/>
    </location>
</feature>
<evidence type="ECO:0000259" key="3">
    <source>
        <dbReference type="PROSITE" id="PS50086"/>
    </source>
</evidence>
<dbReference type="PANTHER" id="PTHR47219:SF20">
    <property type="entry name" value="TBC1 DOMAIN FAMILY MEMBER 2B"/>
    <property type="match status" value="1"/>
</dbReference>
<dbReference type="InterPro" id="IPR050302">
    <property type="entry name" value="Rab_GAP_TBC_domain"/>
</dbReference>
<dbReference type="Proteomes" id="UP000193560">
    <property type="component" value="Unassembled WGS sequence"/>
</dbReference>
<dbReference type="Gene3D" id="2.30.29.30">
    <property type="entry name" value="Pleckstrin-homology domain (PH domain)/Phosphotyrosine-binding domain (PTB)"/>
    <property type="match status" value="1"/>
</dbReference>
<evidence type="ECO:0000256" key="2">
    <source>
        <dbReference type="SAM" id="MobiDB-lite"/>
    </source>
</evidence>
<dbReference type="OrthoDB" id="17687at2759"/>
<dbReference type="Gene3D" id="1.10.8.270">
    <property type="entry name" value="putative rabgap domain of human tbc1 domain family member 14 like domains"/>
    <property type="match status" value="1"/>
</dbReference>
<feature type="compositionally biased region" description="Low complexity" evidence="2">
    <location>
        <begin position="1176"/>
        <end position="1192"/>
    </location>
</feature>
<dbReference type="GO" id="GO:0031267">
    <property type="term" value="F:small GTPase binding"/>
    <property type="evidence" value="ECO:0007669"/>
    <property type="project" value="TreeGrafter"/>
</dbReference>
<evidence type="ECO:0000313" key="5">
    <source>
        <dbReference type="Proteomes" id="UP000193560"/>
    </source>
</evidence>
<dbReference type="GO" id="GO:0005096">
    <property type="term" value="F:GTPase activator activity"/>
    <property type="evidence" value="ECO:0007669"/>
    <property type="project" value="UniProtKB-KW"/>
</dbReference>
<dbReference type="EMBL" id="MCGE01000006">
    <property type="protein sequence ID" value="ORZ20448.1"/>
    <property type="molecule type" value="Genomic_DNA"/>
</dbReference>
<feature type="region of interest" description="Disordered" evidence="2">
    <location>
        <begin position="267"/>
        <end position="309"/>
    </location>
</feature>
<accession>A0A1X2IQA8</accession>
<dbReference type="InterPro" id="IPR011992">
    <property type="entry name" value="EF-hand-dom_pair"/>
</dbReference>
<feature type="domain" description="Rab-GAP TBC" evidence="3">
    <location>
        <begin position="554"/>
        <end position="742"/>
    </location>
</feature>
<dbReference type="PANTHER" id="PTHR47219">
    <property type="entry name" value="RAB GTPASE-ACTIVATING PROTEIN 1-LIKE"/>
    <property type="match status" value="1"/>
</dbReference>
<feature type="compositionally biased region" description="Polar residues" evidence="2">
    <location>
        <begin position="293"/>
        <end position="304"/>
    </location>
</feature>
<dbReference type="Gene3D" id="1.10.472.80">
    <property type="entry name" value="Ypt/Rab-GAP domain of gyp1p, domain 3"/>
    <property type="match status" value="1"/>
</dbReference>
<keyword evidence="5" id="KW-1185">Reference proteome</keyword>
<reference evidence="4 5" key="1">
    <citation type="submission" date="2016-07" db="EMBL/GenBank/DDBJ databases">
        <title>Pervasive Adenine N6-methylation of Active Genes in Fungi.</title>
        <authorList>
            <consortium name="DOE Joint Genome Institute"/>
            <person name="Mondo S.J."/>
            <person name="Dannebaum R.O."/>
            <person name="Kuo R.C."/>
            <person name="Labutti K."/>
            <person name="Haridas S."/>
            <person name="Kuo A."/>
            <person name="Salamov A."/>
            <person name="Ahrendt S.R."/>
            <person name="Lipzen A."/>
            <person name="Sullivan W."/>
            <person name="Andreopoulos W.B."/>
            <person name="Clum A."/>
            <person name="Lindquist E."/>
            <person name="Daum C."/>
            <person name="Ramamoorthy G.K."/>
            <person name="Gryganskyi A."/>
            <person name="Culley D."/>
            <person name="Magnuson J.K."/>
            <person name="James T.Y."/>
            <person name="O'Malley M.A."/>
            <person name="Stajich J.E."/>
            <person name="Spatafora J.W."/>
            <person name="Visel A."/>
            <person name="Grigoriev I.V."/>
        </authorList>
    </citation>
    <scope>NUCLEOTIDE SEQUENCE [LARGE SCALE GENOMIC DNA]</scope>
    <source>
        <strain evidence="4 5">NRRL 1336</strain>
    </source>
</reference>
<dbReference type="STRING" id="90262.A0A1X2IQA8"/>
<feature type="compositionally biased region" description="Polar residues" evidence="2">
    <location>
        <begin position="1194"/>
        <end position="1208"/>
    </location>
</feature>
<dbReference type="Pfam" id="PF02893">
    <property type="entry name" value="GRAM"/>
    <property type="match status" value="2"/>
</dbReference>
<feature type="region of interest" description="Disordered" evidence="2">
    <location>
        <begin position="1148"/>
        <end position="1222"/>
    </location>
</feature>
<comment type="caution">
    <text evidence="4">The sequence shown here is derived from an EMBL/GenBank/DDBJ whole genome shotgun (WGS) entry which is preliminary data.</text>
</comment>
<dbReference type="SMART" id="SM00164">
    <property type="entry name" value="TBC"/>
    <property type="match status" value="1"/>
</dbReference>
<dbReference type="Pfam" id="PF00566">
    <property type="entry name" value="RabGAP-TBC"/>
    <property type="match status" value="1"/>
</dbReference>
<dbReference type="SUPFAM" id="SSF47473">
    <property type="entry name" value="EF-hand"/>
    <property type="match status" value="1"/>
</dbReference>
<dbReference type="AlphaFoldDB" id="A0A1X2IQA8"/>
<dbReference type="InterPro" id="IPR004182">
    <property type="entry name" value="GRAM"/>
</dbReference>
<evidence type="ECO:0000256" key="1">
    <source>
        <dbReference type="ARBA" id="ARBA00022468"/>
    </source>
</evidence>
<dbReference type="Gene3D" id="1.10.238.10">
    <property type="entry name" value="EF-hand"/>
    <property type="match status" value="1"/>
</dbReference>
<gene>
    <name evidence="4" type="ORF">BCR42DRAFT_347145</name>
</gene>
<dbReference type="InterPro" id="IPR035969">
    <property type="entry name" value="Rab-GAP_TBC_sf"/>
</dbReference>
<dbReference type="InterPro" id="IPR011993">
    <property type="entry name" value="PH-like_dom_sf"/>
</dbReference>
<keyword evidence="1" id="KW-0343">GTPase activation</keyword>
<evidence type="ECO:0000313" key="4">
    <source>
        <dbReference type="EMBL" id="ORZ20448.1"/>
    </source>
</evidence>
<dbReference type="SUPFAM" id="SSF47923">
    <property type="entry name" value="Ypt/Rab-GAP domain of gyp1p"/>
    <property type="match status" value="2"/>
</dbReference>
<sequence>MNESENGIQSTGVPLNTFTLPTPTDITLTPFWTTTHQQDGFIVQKAHAAGMFKSLITTIANVFDTKQPPYRILFQREPTSTCLQIAVAETEKAIESAWLWIQQNMIPELLGMDDPYAREDWVNEKIHMIVTTIDTGTDELSSDQSVRNASRSFRQIFDVPSSERLVSYYSCAYNSRQGWIYISENYIGFYSFLLSVETKLLLEMKNVQDIKKEKSRRSVFSDALRIVTKDNQEIVFSTMFKRDEVYDLLVQLAGQAMLKLLKNSGGDAPGASTNSNNNNDNSPGSLIALPESNKPSPSRSTESRMLTKPLKQDLAAQKRNMDYCLHFRLPLSEQLEDALEVIYTLNQNATTPSYHHQQQHTTSTKYIHGRIYLSETFLAYESQQRLPQPQQHQPVLWLVLPLYTIKRVERLNMGPYSSSLSITTYHGMEHIFKFQTTKTAAENFCGILRDRLKAQTGFYKMLIPFLSTCESERMFKTNNSADGTFLLDATTTNNEPLTQQQQYGGLGLDFGYPGDPKQSKDRSKMKLWMHYFTENGRNLTMLRTPTFGKLVRVGLPNNLRAEIWEMCSGSSYLRFVNPGVYEDLLKTYAGQESLSTEEIEKDLNRSLPEYAGYQTPEGIGRLRRVLTAYAWKNPETGYCQAMNIVTSAVLIYATEEQAFWLLNVLVDRLCPGYYSTSMYGALLDQIVFEQLVERTMPILWNHFKKTDVQLSVACLPWFLSLYVNSMPLLFAFRVLDCLFMEGPRILFQIGLAILKLNGEALLKTKDDGAFLEILKRYFTTLDNPIGDSSEKHGSGTRLTKFNELMLTAYREFSLVSDEMVTEMRRTNQLKVAAGIESYTKRSAIRYLDDTCGFTKDEIAIIYDKFFGALYYAKHHGDRQETQLDMHTFYLLLESVAPWTKRRAQSVENANDTTTMKRQLSESFFRRLFLHFKSDSHMGVSFQDAVTGLSEIFHGDLMTLIGLFFHLYSHDDKTLNDQDLLVLCKELWWLLLQFNDDDDILAWTTITNLIAQSLEQSHVVRGNNEANITDLTQQLTQLQFTTTDNNNDDANADTATKSNNILQRMKKLDHVLLNKSDSSSSSSSSSSLCELSLASFRMVVLTNEELEMFFDHQFQDSFKLEKPSAVEQQKSLGRELFENLFAEGRSLAKAPHHHHHLHPHLPHLPQHLHHHRRKSDTSASSTSASLPSGSDSDVPASSNQGSPAANNSKTVDDNNEENMSEQVDHLFNELGHQDVEDGESYVLV</sequence>
<organism evidence="4 5">
    <name type="scientific">Absidia repens</name>
    <dbReference type="NCBI Taxonomy" id="90262"/>
    <lineage>
        <taxon>Eukaryota</taxon>
        <taxon>Fungi</taxon>
        <taxon>Fungi incertae sedis</taxon>
        <taxon>Mucoromycota</taxon>
        <taxon>Mucoromycotina</taxon>
        <taxon>Mucoromycetes</taxon>
        <taxon>Mucorales</taxon>
        <taxon>Cunninghamellaceae</taxon>
        <taxon>Absidia</taxon>
    </lineage>
</organism>
<dbReference type="SMART" id="SM00568">
    <property type="entry name" value="GRAM"/>
    <property type="match status" value="2"/>
</dbReference>
<proteinExistence type="predicted"/>
<dbReference type="PROSITE" id="PS50086">
    <property type="entry name" value="TBC_RABGAP"/>
    <property type="match status" value="1"/>
</dbReference>
<feature type="compositionally biased region" description="Basic residues" evidence="2">
    <location>
        <begin position="1149"/>
        <end position="1173"/>
    </location>
</feature>